<dbReference type="AlphaFoldDB" id="A0AAN6Q621"/>
<protein>
    <submittedName>
        <fullName evidence="1">Uncharacterized protein</fullName>
    </submittedName>
</protein>
<evidence type="ECO:0000313" key="2">
    <source>
        <dbReference type="Proteomes" id="UP001305647"/>
    </source>
</evidence>
<organism evidence="1 2">
    <name type="scientific">Parathielavia hyrcaniae</name>
    <dbReference type="NCBI Taxonomy" id="113614"/>
    <lineage>
        <taxon>Eukaryota</taxon>
        <taxon>Fungi</taxon>
        <taxon>Dikarya</taxon>
        <taxon>Ascomycota</taxon>
        <taxon>Pezizomycotina</taxon>
        <taxon>Sordariomycetes</taxon>
        <taxon>Sordariomycetidae</taxon>
        <taxon>Sordariales</taxon>
        <taxon>Chaetomiaceae</taxon>
        <taxon>Parathielavia</taxon>
    </lineage>
</organism>
<gene>
    <name evidence="1" type="ORF">N658DRAFT_494971</name>
</gene>
<proteinExistence type="predicted"/>
<evidence type="ECO:0000313" key="1">
    <source>
        <dbReference type="EMBL" id="KAK4102904.1"/>
    </source>
</evidence>
<accession>A0AAN6Q621</accession>
<keyword evidence="2" id="KW-1185">Reference proteome</keyword>
<reference evidence="1" key="1">
    <citation type="journal article" date="2023" name="Mol. Phylogenet. Evol.">
        <title>Genome-scale phylogeny and comparative genomics of the fungal order Sordariales.</title>
        <authorList>
            <person name="Hensen N."/>
            <person name="Bonometti L."/>
            <person name="Westerberg I."/>
            <person name="Brannstrom I.O."/>
            <person name="Guillou S."/>
            <person name="Cros-Aarteil S."/>
            <person name="Calhoun S."/>
            <person name="Haridas S."/>
            <person name="Kuo A."/>
            <person name="Mondo S."/>
            <person name="Pangilinan J."/>
            <person name="Riley R."/>
            <person name="LaButti K."/>
            <person name="Andreopoulos B."/>
            <person name="Lipzen A."/>
            <person name="Chen C."/>
            <person name="Yan M."/>
            <person name="Daum C."/>
            <person name="Ng V."/>
            <person name="Clum A."/>
            <person name="Steindorff A."/>
            <person name="Ohm R.A."/>
            <person name="Martin F."/>
            <person name="Silar P."/>
            <person name="Natvig D.O."/>
            <person name="Lalanne C."/>
            <person name="Gautier V."/>
            <person name="Ament-Velasquez S.L."/>
            <person name="Kruys A."/>
            <person name="Hutchinson M.I."/>
            <person name="Powell A.J."/>
            <person name="Barry K."/>
            <person name="Miller A.N."/>
            <person name="Grigoriev I.V."/>
            <person name="Debuchy R."/>
            <person name="Gladieux P."/>
            <person name="Hiltunen Thoren M."/>
            <person name="Johannesson H."/>
        </authorList>
    </citation>
    <scope>NUCLEOTIDE SEQUENCE</scope>
    <source>
        <strain evidence="1">CBS 757.83</strain>
    </source>
</reference>
<name>A0AAN6Q621_9PEZI</name>
<reference evidence="1" key="2">
    <citation type="submission" date="2023-05" db="EMBL/GenBank/DDBJ databases">
        <authorList>
            <consortium name="Lawrence Berkeley National Laboratory"/>
            <person name="Steindorff A."/>
            <person name="Hensen N."/>
            <person name="Bonometti L."/>
            <person name="Westerberg I."/>
            <person name="Brannstrom I.O."/>
            <person name="Guillou S."/>
            <person name="Cros-Aarteil S."/>
            <person name="Calhoun S."/>
            <person name="Haridas S."/>
            <person name="Kuo A."/>
            <person name="Mondo S."/>
            <person name="Pangilinan J."/>
            <person name="Riley R."/>
            <person name="Labutti K."/>
            <person name="Andreopoulos B."/>
            <person name="Lipzen A."/>
            <person name="Chen C."/>
            <person name="Yanf M."/>
            <person name="Daum C."/>
            <person name="Ng V."/>
            <person name="Clum A."/>
            <person name="Ohm R."/>
            <person name="Martin F."/>
            <person name="Silar P."/>
            <person name="Natvig D."/>
            <person name="Lalanne C."/>
            <person name="Gautier V."/>
            <person name="Ament-Velasquez S.L."/>
            <person name="Kruys A."/>
            <person name="Hutchinson M.I."/>
            <person name="Powell A.J."/>
            <person name="Barry K."/>
            <person name="Miller A.N."/>
            <person name="Grigoriev I.V."/>
            <person name="Debuchy R."/>
            <person name="Gladieux P."/>
            <person name="Thoren M.H."/>
            <person name="Johannesson H."/>
        </authorList>
    </citation>
    <scope>NUCLEOTIDE SEQUENCE</scope>
    <source>
        <strain evidence="1">CBS 757.83</strain>
    </source>
</reference>
<dbReference type="Proteomes" id="UP001305647">
    <property type="component" value="Unassembled WGS sequence"/>
</dbReference>
<comment type="caution">
    <text evidence="1">The sequence shown here is derived from an EMBL/GenBank/DDBJ whole genome shotgun (WGS) entry which is preliminary data.</text>
</comment>
<sequence>MQLRDFFAQPEKALFQPLQANPSKKTAFTVLPEGLPGMYHIPSDQKNCPVGLQEGPVSAVPCRAGTEGPELEVPQAIPDVVSDARHLRRHGAPAAVSAATTRKKSAYRLDTSPRVHYPVDVPYIAETSIPESCSPCFSLIYHAGGSFGIYIGNMYLICYT</sequence>
<dbReference type="EMBL" id="MU863630">
    <property type="protein sequence ID" value="KAK4102904.1"/>
    <property type="molecule type" value="Genomic_DNA"/>
</dbReference>